<accession>A0ABT1KBP2</accession>
<evidence type="ECO:0000259" key="6">
    <source>
        <dbReference type="Pfam" id="PF13354"/>
    </source>
</evidence>
<evidence type="ECO:0000256" key="3">
    <source>
        <dbReference type="ARBA" id="ARBA00022801"/>
    </source>
</evidence>
<evidence type="ECO:0000313" key="8">
    <source>
        <dbReference type="Proteomes" id="UP001320766"/>
    </source>
</evidence>
<evidence type="ECO:0000256" key="4">
    <source>
        <dbReference type="ARBA" id="ARBA00023251"/>
    </source>
</evidence>
<evidence type="ECO:0000256" key="2">
    <source>
        <dbReference type="ARBA" id="ARBA00012865"/>
    </source>
</evidence>
<keyword evidence="8" id="KW-1185">Reference proteome</keyword>
<feature type="domain" description="Beta-lactamase class A catalytic" evidence="6">
    <location>
        <begin position="80"/>
        <end position="301"/>
    </location>
</feature>
<dbReference type="SUPFAM" id="SSF56601">
    <property type="entry name" value="beta-lactamase/transpeptidase-like"/>
    <property type="match status" value="1"/>
</dbReference>
<dbReference type="Gene3D" id="3.40.710.10">
    <property type="entry name" value="DD-peptidase/beta-lactamase superfamily"/>
    <property type="match status" value="1"/>
</dbReference>
<dbReference type="InterPro" id="IPR012338">
    <property type="entry name" value="Beta-lactam/transpept-like"/>
</dbReference>
<evidence type="ECO:0000256" key="5">
    <source>
        <dbReference type="RuleBase" id="RU361140"/>
    </source>
</evidence>
<dbReference type="PRINTS" id="PR00118">
    <property type="entry name" value="BLACTAMASEA"/>
</dbReference>
<dbReference type="Proteomes" id="UP001320766">
    <property type="component" value="Unassembled WGS sequence"/>
</dbReference>
<dbReference type="RefSeq" id="WP_253777731.1">
    <property type="nucleotide sequence ID" value="NZ_BAAAVE010000002.1"/>
</dbReference>
<sequence>MRFPESSEPRESRRLRRAAAALPAAVLAISLLSGATPGTAAAAPAGALAAAPAVVATAPGEAQVRKELRALESAFQGRIGAYAVDTATGKTLTYRAGERFALLSTFKAPLCAAVLHKARTAEPGLMGKLIKWTTDDLTPGSPVTEKHVEDGLTVAQLCEAATSVSDGTASNLLLRQIGGPAGLTRYFRSLKDPVSRMDRWHPALNDWTPKDRRDTTTPAAIAADLRLLALGDALHPEDRKQFVAWLLANKTGSNRIRAGLPKTWTIADRTGTNSDGFGGGNAIAVIWPGQDAAPIVMAVYTNRTPGLPIDEKTIARTATALARGLGKP</sequence>
<evidence type="ECO:0000256" key="1">
    <source>
        <dbReference type="ARBA" id="ARBA00009009"/>
    </source>
</evidence>
<dbReference type="InterPro" id="IPR000871">
    <property type="entry name" value="Beta-lactam_class-A"/>
</dbReference>
<gene>
    <name evidence="7" type="ORF">HD595_007550</name>
</gene>
<dbReference type="GO" id="GO:0008800">
    <property type="term" value="F:beta-lactamase activity"/>
    <property type="evidence" value="ECO:0007669"/>
    <property type="project" value="UniProtKB-EC"/>
</dbReference>
<dbReference type="PROSITE" id="PS00146">
    <property type="entry name" value="BETA_LACTAMASE_A"/>
    <property type="match status" value="1"/>
</dbReference>
<dbReference type="InterPro" id="IPR045155">
    <property type="entry name" value="Beta-lactam_cat"/>
</dbReference>
<comment type="catalytic activity">
    <reaction evidence="5">
        <text>a beta-lactam + H2O = a substituted beta-amino acid</text>
        <dbReference type="Rhea" id="RHEA:20401"/>
        <dbReference type="ChEBI" id="CHEBI:15377"/>
        <dbReference type="ChEBI" id="CHEBI:35627"/>
        <dbReference type="ChEBI" id="CHEBI:140347"/>
        <dbReference type="EC" id="3.5.2.6"/>
    </reaction>
</comment>
<dbReference type="EC" id="3.5.2.6" evidence="2 5"/>
<proteinExistence type="inferred from homology"/>
<keyword evidence="4 5" id="KW-0046">Antibiotic resistance</keyword>
<comment type="similarity">
    <text evidence="1 5">Belongs to the class-A beta-lactamase family.</text>
</comment>
<comment type="caution">
    <text evidence="7">The sequence shown here is derived from an EMBL/GenBank/DDBJ whole genome shotgun (WGS) entry which is preliminary data.</text>
</comment>
<keyword evidence="3 5" id="KW-0378">Hydrolase</keyword>
<dbReference type="PANTHER" id="PTHR35333:SF3">
    <property type="entry name" value="BETA-LACTAMASE-TYPE TRANSPEPTIDASE FOLD CONTAINING PROTEIN"/>
    <property type="match status" value="1"/>
</dbReference>
<dbReference type="PANTHER" id="PTHR35333">
    <property type="entry name" value="BETA-LACTAMASE"/>
    <property type="match status" value="1"/>
</dbReference>
<reference evidence="7 8" key="1">
    <citation type="submission" date="2022-06" db="EMBL/GenBank/DDBJ databases">
        <title>Sequencing the genomes of 1000 actinobacteria strains.</title>
        <authorList>
            <person name="Klenk H.-P."/>
        </authorList>
    </citation>
    <scope>NUCLEOTIDE SEQUENCE [LARGE SCALE GENOMIC DNA]</scope>
    <source>
        <strain evidence="7 8">DSM 44170</strain>
    </source>
</reference>
<name>A0ABT1KBP2_9ACTN</name>
<dbReference type="NCBIfam" id="NF033103">
    <property type="entry name" value="bla_class_A"/>
    <property type="match status" value="1"/>
</dbReference>
<protein>
    <recommendedName>
        <fullName evidence="2 5">Beta-lactamase</fullName>
        <ecNumber evidence="2 5">3.5.2.6</ecNumber>
    </recommendedName>
</protein>
<dbReference type="EMBL" id="JAMZEC010000001">
    <property type="protein sequence ID" value="MCP2351428.1"/>
    <property type="molecule type" value="Genomic_DNA"/>
</dbReference>
<evidence type="ECO:0000313" key="7">
    <source>
        <dbReference type="EMBL" id="MCP2351428.1"/>
    </source>
</evidence>
<organism evidence="7 8">
    <name type="scientific">Nonomuraea roseoviolacea subsp. carminata</name>
    <dbReference type="NCBI Taxonomy" id="160689"/>
    <lineage>
        <taxon>Bacteria</taxon>
        <taxon>Bacillati</taxon>
        <taxon>Actinomycetota</taxon>
        <taxon>Actinomycetes</taxon>
        <taxon>Streptosporangiales</taxon>
        <taxon>Streptosporangiaceae</taxon>
        <taxon>Nonomuraea</taxon>
    </lineage>
</organism>
<dbReference type="Pfam" id="PF13354">
    <property type="entry name" value="Beta-lactamase2"/>
    <property type="match status" value="1"/>
</dbReference>
<dbReference type="InterPro" id="IPR023650">
    <property type="entry name" value="Beta-lactam_class-A_AS"/>
</dbReference>